<gene>
    <name evidence="2" type="ORF">QJS10_CPB21g01058</name>
</gene>
<accession>A0AAV9C5P0</accession>
<name>A0AAV9C5P0_ACOCL</name>
<sequence length="68" mass="7298">MGQLLSSSRPHHDLPNVPSLTSGGLGRPLRLNQPRWGGQRPQPTAMISIKCCFMSHSGKRFGVSQGGS</sequence>
<dbReference type="Proteomes" id="UP001180020">
    <property type="component" value="Unassembled WGS sequence"/>
</dbReference>
<evidence type="ECO:0000313" key="3">
    <source>
        <dbReference type="Proteomes" id="UP001180020"/>
    </source>
</evidence>
<comment type="caution">
    <text evidence="2">The sequence shown here is derived from an EMBL/GenBank/DDBJ whole genome shotgun (WGS) entry which is preliminary data.</text>
</comment>
<protein>
    <submittedName>
        <fullName evidence="2">Uncharacterized protein</fullName>
    </submittedName>
</protein>
<keyword evidence="3" id="KW-1185">Reference proteome</keyword>
<feature type="region of interest" description="Disordered" evidence="1">
    <location>
        <begin position="1"/>
        <end position="42"/>
    </location>
</feature>
<dbReference type="EMBL" id="JAUJYO010000021">
    <property type="protein sequence ID" value="KAK1284046.1"/>
    <property type="molecule type" value="Genomic_DNA"/>
</dbReference>
<proteinExistence type="predicted"/>
<evidence type="ECO:0000256" key="1">
    <source>
        <dbReference type="SAM" id="MobiDB-lite"/>
    </source>
</evidence>
<organism evidence="2 3">
    <name type="scientific">Acorus calamus</name>
    <name type="common">Sweet flag</name>
    <dbReference type="NCBI Taxonomy" id="4465"/>
    <lineage>
        <taxon>Eukaryota</taxon>
        <taxon>Viridiplantae</taxon>
        <taxon>Streptophyta</taxon>
        <taxon>Embryophyta</taxon>
        <taxon>Tracheophyta</taxon>
        <taxon>Spermatophyta</taxon>
        <taxon>Magnoliopsida</taxon>
        <taxon>Liliopsida</taxon>
        <taxon>Acoraceae</taxon>
        <taxon>Acorus</taxon>
    </lineage>
</organism>
<reference evidence="2" key="1">
    <citation type="journal article" date="2023" name="Nat. Commun.">
        <title>Diploid and tetraploid genomes of Acorus and the evolution of monocots.</title>
        <authorList>
            <person name="Ma L."/>
            <person name="Liu K.W."/>
            <person name="Li Z."/>
            <person name="Hsiao Y.Y."/>
            <person name="Qi Y."/>
            <person name="Fu T."/>
            <person name="Tang G.D."/>
            <person name="Zhang D."/>
            <person name="Sun W.H."/>
            <person name="Liu D.K."/>
            <person name="Li Y."/>
            <person name="Chen G.Z."/>
            <person name="Liu X.D."/>
            <person name="Liao X.Y."/>
            <person name="Jiang Y.T."/>
            <person name="Yu X."/>
            <person name="Hao Y."/>
            <person name="Huang J."/>
            <person name="Zhao X.W."/>
            <person name="Ke S."/>
            <person name="Chen Y.Y."/>
            <person name="Wu W.L."/>
            <person name="Hsu J.L."/>
            <person name="Lin Y.F."/>
            <person name="Huang M.D."/>
            <person name="Li C.Y."/>
            <person name="Huang L."/>
            <person name="Wang Z.W."/>
            <person name="Zhao X."/>
            <person name="Zhong W.Y."/>
            <person name="Peng D.H."/>
            <person name="Ahmad S."/>
            <person name="Lan S."/>
            <person name="Zhang J.S."/>
            <person name="Tsai W.C."/>
            <person name="Van de Peer Y."/>
            <person name="Liu Z.J."/>
        </authorList>
    </citation>
    <scope>NUCLEOTIDE SEQUENCE</scope>
    <source>
        <strain evidence="2">CP</strain>
    </source>
</reference>
<dbReference type="AlphaFoldDB" id="A0AAV9C5P0"/>
<evidence type="ECO:0000313" key="2">
    <source>
        <dbReference type="EMBL" id="KAK1284046.1"/>
    </source>
</evidence>
<reference evidence="2" key="2">
    <citation type="submission" date="2023-06" db="EMBL/GenBank/DDBJ databases">
        <authorList>
            <person name="Ma L."/>
            <person name="Liu K.-W."/>
            <person name="Li Z."/>
            <person name="Hsiao Y.-Y."/>
            <person name="Qi Y."/>
            <person name="Fu T."/>
            <person name="Tang G."/>
            <person name="Zhang D."/>
            <person name="Sun W.-H."/>
            <person name="Liu D.-K."/>
            <person name="Li Y."/>
            <person name="Chen G.-Z."/>
            <person name="Liu X.-D."/>
            <person name="Liao X.-Y."/>
            <person name="Jiang Y.-T."/>
            <person name="Yu X."/>
            <person name="Hao Y."/>
            <person name="Huang J."/>
            <person name="Zhao X.-W."/>
            <person name="Ke S."/>
            <person name="Chen Y.-Y."/>
            <person name="Wu W.-L."/>
            <person name="Hsu J.-L."/>
            <person name="Lin Y.-F."/>
            <person name="Huang M.-D."/>
            <person name="Li C.-Y."/>
            <person name="Huang L."/>
            <person name="Wang Z.-W."/>
            <person name="Zhao X."/>
            <person name="Zhong W.-Y."/>
            <person name="Peng D.-H."/>
            <person name="Ahmad S."/>
            <person name="Lan S."/>
            <person name="Zhang J.-S."/>
            <person name="Tsai W.-C."/>
            <person name="Van De Peer Y."/>
            <person name="Liu Z.-J."/>
        </authorList>
    </citation>
    <scope>NUCLEOTIDE SEQUENCE</scope>
    <source>
        <strain evidence="2">CP</strain>
        <tissue evidence="2">Leaves</tissue>
    </source>
</reference>